<evidence type="ECO:0000256" key="2">
    <source>
        <dbReference type="ARBA" id="ARBA00004651"/>
    </source>
</evidence>
<evidence type="ECO:0000256" key="8">
    <source>
        <dbReference type="ARBA" id="ARBA00023012"/>
    </source>
</evidence>
<dbReference type="PANTHER" id="PTHR44936:SF9">
    <property type="entry name" value="SENSOR PROTEIN CREC"/>
    <property type="match status" value="1"/>
</dbReference>
<dbReference type="Gene3D" id="3.30.565.10">
    <property type="entry name" value="Histidine kinase-like ATPase, C-terminal domain"/>
    <property type="match status" value="1"/>
</dbReference>
<evidence type="ECO:0000256" key="9">
    <source>
        <dbReference type="ARBA" id="ARBA00023026"/>
    </source>
</evidence>
<keyword evidence="13" id="KW-1185">Reference proteome</keyword>
<comment type="catalytic activity">
    <reaction evidence="1">
        <text>ATP + protein L-histidine = ADP + protein N-phospho-L-histidine.</text>
        <dbReference type="EC" id="2.7.13.3"/>
    </reaction>
</comment>
<dbReference type="InterPro" id="IPR004358">
    <property type="entry name" value="Sig_transdc_His_kin-like_C"/>
</dbReference>
<keyword evidence="10" id="KW-0812">Transmembrane</keyword>
<dbReference type="InterPro" id="IPR050980">
    <property type="entry name" value="2C_sensor_his_kinase"/>
</dbReference>
<name>A0ABW0QRI0_9GAMM</name>
<dbReference type="InterPro" id="IPR005467">
    <property type="entry name" value="His_kinase_dom"/>
</dbReference>
<organism evidence="12 13">
    <name type="scientific">Rhodanobacter ginsengisoli</name>
    <dbReference type="NCBI Taxonomy" id="418646"/>
    <lineage>
        <taxon>Bacteria</taxon>
        <taxon>Pseudomonadati</taxon>
        <taxon>Pseudomonadota</taxon>
        <taxon>Gammaproteobacteria</taxon>
        <taxon>Lysobacterales</taxon>
        <taxon>Rhodanobacteraceae</taxon>
        <taxon>Rhodanobacter</taxon>
    </lineage>
</organism>
<dbReference type="PRINTS" id="PR00344">
    <property type="entry name" value="BCTRLSENSOR"/>
</dbReference>
<keyword evidence="6" id="KW-0808">Transferase</keyword>
<dbReference type="InterPro" id="IPR036097">
    <property type="entry name" value="HisK_dim/P_sf"/>
</dbReference>
<dbReference type="InterPro" id="IPR003594">
    <property type="entry name" value="HATPase_dom"/>
</dbReference>
<feature type="transmembrane region" description="Helical" evidence="10">
    <location>
        <begin position="152"/>
        <end position="175"/>
    </location>
</feature>
<evidence type="ECO:0000256" key="6">
    <source>
        <dbReference type="ARBA" id="ARBA00022679"/>
    </source>
</evidence>
<dbReference type="GO" id="GO:0005524">
    <property type="term" value="F:ATP binding"/>
    <property type="evidence" value="ECO:0007669"/>
    <property type="project" value="UniProtKB-KW"/>
</dbReference>
<dbReference type="EC" id="2.7.13.3" evidence="3"/>
<protein>
    <recommendedName>
        <fullName evidence="3">histidine kinase</fullName>
        <ecNumber evidence="3">2.7.13.3</ecNumber>
    </recommendedName>
</protein>
<keyword evidence="8" id="KW-0902">Two-component regulatory system</keyword>
<evidence type="ECO:0000256" key="1">
    <source>
        <dbReference type="ARBA" id="ARBA00000085"/>
    </source>
</evidence>
<sequence>MKRAPTTFSLLLGLLVLALTLALGLAAALSIRAGRQVTGETYGRLVAAAAIATDELSGRSDPASQQVLRQLRELGIRPDVAAAPPEAPRRVAPIVEDVGQITGRMLGDPSRVVVTRSPRTPGQRSESQVWVRSSSHPGHWIVLHALNYRREVLGSTLLAALIAGLIALAVAAVAARRLTRPLEGLAAKANALLAGHPIGDTLRGSPREVHHLADAIGAAGKQLRGAARERELMLAGISHDLRTPLARLRLALELGDAGDPQRREAMVDDLQQLDSALEQCLAFVRDGSDEALREIDLVTLVGQLLALRQYPDDWELDGPPLLPVRVRPTLLRRAIGNLMDNAERHGAAPFKVILGSDETSHAIGVGDHGPGVATSLLDRLGQPFLRGDPARSNTIGSGLGLSIVMRAAQSHGGVLELRNAADGGFQATIRLPDRPGVH</sequence>
<keyword evidence="12" id="KW-0067">ATP-binding</keyword>
<keyword evidence="10" id="KW-1133">Transmembrane helix</keyword>
<dbReference type="SUPFAM" id="SSF55874">
    <property type="entry name" value="ATPase domain of HSP90 chaperone/DNA topoisomerase II/histidine kinase"/>
    <property type="match status" value="1"/>
</dbReference>
<keyword evidence="5" id="KW-0597">Phosphoprotein</keyword>
<evidence type="ECO:0000256" key="7">
    <source>
        <dbReference type="ARBA" id="ARBA00022777"/>
    </source>
</evidence>
<evidence type="ECO:0000313" key="12">
    <source>
        <dbReference type="EMBL" id="MFC5526152.1"/>
    </source>
</evidence>
<evidence type="ECO:0000256" key="3">
    <source>
        <dbReference type="ARBA" id="ARBA00012438"/>
    </source>
</evidence>
<keyword evidence="4" id="KW-1003">Cell membrane</keyword>
<dbReference type="Pfam" id="PF02518">
    <property type="entry name" value="HATPase_c"/>
    <property type="match status" value="1"/>
</dbReference>
<dbReference type="InterPro" id="IPR036890">
    <property type="entry name" value="HATPase_C_sf"/>
</dbReference>
<evidence type="ECO:0000313" key="13">
    <source>
        <dbReference type="Proteomes" id="UP001596114"/>
    </source>
</evidence>
<dbReference type="RefSeq" id="WP_377319697.1">
    <property type="nucleotide sequence ID" value="NZ_JBHSNF010000002.1"/>
</dbReference>
<evidence type="ECO:0000256" key="5">
    <source>
        <dbReference type="ARBA" id="ARBA00022553"/>
    </source>
</evidence>
<dbReference type="PANTHER" id="PTHR44936">
    <property type="entry name" value="SENSOR PROTEIN CREC"/>
    <property type="match status" value="1"/>
</dbReference>
<proteinExistence type="predicted"/>
<accession>A0ABW0QRI0</accession>
<dbReference type="Proteomes" id="UP001596114">
    <property type="component" value="Unassembled WGS sequence"/>
</dbReference>
<keyword evidence="12" id="KW-0547">Nucleotide-binding</keyword>
<keyword evidence="9" id="KW-0843">Virulence</keyword>
<dbReference type="EMBL" id="JBHSNF010000002">
    <property type="protein sequence ID" value="MFC5526152.1"/>
    <property type="molecule type" value="Genomic_DNA"/>
</dbReference>
<comment type="caution">
    <text evidence="12">The sequence shown here is derived from an EMBL/GenBank/DDBJ whole genome shotgun (WGS) entry which is preliminary data.</text>
</comment>
<dbReference type="Gene3D" id="1.10.287.130">
    <property type="match status" value="1"/>
</dbReference>
<evidence type="ECO:0000256" key="10">
    <source>
        <dbReference type="SAM" id="Phobius"/>
    </source>
</evidence>
<dbReference type="SMART" id="SM00388">
    <property type="entry name" value="HisKA"/>
    <property type="match status" value="1"/>
</dbReference>
<dbReference type="SUPFAM" id="SSF47384">
    <property type="entry name" value="Homodimeric domain of signal transducing histidine kinase"/>
    <property type="match status" value="1"/>
</dbReference>
<dbReference type="Pfam" id="PF00512">
    <property type="entry name" value="HisKA"/>
    <property type="match status" value="1"/>
</dbReference>
<keyword evidence="7" id="KW-0418">Kinase</keyword>
<dbReference type="SMART" id="SM00387">
    <property type="entry name" value="HATPase_c"/>
    <property type="match status" value="1"/>
</dbReference>
<comment type="subcellular location">
    <subcellularLocation>
        <location evidence="2">Cell membrane</location>
        <topology evidence="2">Multi-pass membrane protein</topology>
    </subcellularLocation>
</comment>
<dbReference type="InterPro" id="IPR003661">
    <property type="entry name" value="HisK_dim/P_dom"/>
</dbReference>
<evidence type="ECO:0000259" key="11">
    <source>
        <dbReference type="PROSITE" id="PS50109"/>
    </source>
</evidence>
<evidence type="ECO:0000256" key="4">
    <source>
        <dbReference type="ARBA" id="ARBA00022475"/>
    </source>
</evidence>
<gene>
    <name evidence="12" type="ORF">ACFPPA_10395</name>
</gene>
<feature type="domain" description="Histidine kinase" evidence="11">
    <location>
        <begin position="236"/>
        <end position="435"/>
    </location>
</feature>
<reference evidence="13" key="1">
    <citation type="journal article" date="2019" name="Int. J. Syst. Evol. Microbiol.">
        <title>The Global Catalogue of Microorganisms (GCM) 10K type strain sequencing project: providing services to taxonomists for standard genome sequencing and annotation.</title>
        <authorList>
            <consortium name="The Broad Institute Genomics Platform"/>
            <consortium name="The Broad Institute Genome Sequencing Center for Infectious Disease"/>
            <person name="Wu L."/>
            <person name="Ma J."/>
        </authorList>
    </citation>
    <scope>NUCLEOTIDE SEQUENCE [LARGE SCALE GENOMIC DNA]</scope>
    <source>
        <strain evidence="13">CGMCC 1.16619</strain>
    </source>
</reference>
<keyword evidence="10" id="KW-0472">Membrane</keyword>
<dbReference type="PROSITE" id="PS50109">
    <property type="entry name" value="HIS_KIN"/>
    <property type="match status" value="1"/>
</dbReference>